<dbReference type="PANTHER" id="PTHR43498">
    <property type="entry name" value="FERREDOXIN:COB-COM HETERODISULFIDE REDUCTASE SUBUNIT A"/>
    <property type="match status" value="1"/>
</dbReference>
<sequence length="438" mass="47152">MREEDDDSRLQKNVPVLGSYEVVVAGAGPAGICAAVAAARSGARVALVERYGVLGGNLTAGYVGPILGMVGSGTMRDELMALLGVPENDMIGEVGVAHDMEQAKRVLAEFVSCENLDVFLQTPVVDALMAGASLEGLLVATKEGLRAMEGKIVIDATGDGDVAWFAGAPVEKGRADGLMQPVTLEFTLDGVDESRAVACIGDVDDVELNGERFLDYCARCARQGLLPEQLAAVRLHRTTHPGQRQVNTTQRNGIDATCVRALYSSELELRRQIDILVHFFRENLPGYEKCRCIASGATLGVRETRRVMGEYTVTAEELAAGKRFSDVAVHKAEFIVDIHNPEGAGQAEERIQYVMPYDLPYRCFVPLKVENLLTAGRCISGTHRAHASYRVMSICMAMGEAVGMAAALCVREGCTPRTLDVKKLQAALESKGVDLYSK</sequence>
<dbReference type="GO" id="GO:0046872">
    <property type="term" value="F:metal ion binding"/>
    <property type="evidence" value="ECO:0007669"/>
    <property type="project" value="UniProtKB-KW"/>
</dbReference>
<protein>
    <submittedName>
        <fullName evidence="6">tRNA uridine 5-carboxymethylaminomethyl modification protein</fullName>
    </submittedName>
</protein>
<keyword evidence="3" id="KW-0560">Oxidoreductase</keyword>
<dbReference type="AlphaFoldDB" id="A0A0D8J1J3"/>
<evidence type="ECO:0000256" key="2">
    <source>
        <dbReference type="ARBA" id="ARBA00022723"/>
    </source>
</evidence>
<dbReference type="PANTHER" id="PTHR43498:SF1">
    <property type="entry name" value="COB--COM HETERODISULFIDE REDUCTASE IRON-SULFUR SUBUNIT A"/>
    <property type="match status" value="1"/>
</dbReference>
<reference evidence="6" key="1">
    <citation type="submission" date="2015-02" db="EMBL/GenBank/DDBJ databases">
        <title>A novel member of the family Ruminococcaceae isolated from human feces.</title>
        <authorList>
            <person name="Shkoporov A.N."/>
            <person name="Chaplin A.V."/>
            <person name="Motuzova O.V."/>
            <person name="Kafarskaia L.I."/>
            <person name="Khokhlova E.V."/>
            <person name="Efimov B.A."/>
        </authorList>
    </citation>
    <scope>NUCLEOTIDE SEQUENCE [LARGE SCALE GENOMIC DNA]</scope>
    <source>
        <strain evidence="6">585-1</strain>
    </source>
</reference>
<dbReference type="InterPro" id="IPR036188">
    <property type="entry name" value="FAD/NAD-bd_sf"/>
</dbReference>
<evidence type="ECO:0000313" key="6">
    <source>
        <dbReference type="EMBL" id="KJF40840.1"/>
    </source>
</evidence>
<accession>A0A0D8J1J3</accession>
<evidence type="ECO:0000256" key="3">
    <source>
        <dbReference type="ARBA" id="ARBA00023002"/>
    </source>
</evidence>
<dbReference type="GO" id="GO:0051539">
    <property type="term" value="F:4 iron, 4 sulfur cluster binding"/>
    <property type="evidence" value="ECO:0007669"/>
    <property type="project" value="UniProtKB-KW"/>
</dbReference>
<organism evidence="6 7">
    <name type="scientific">Ruthenibacterium lactatiformans</name>
    <dbReference type="NCBI Taxonomy" id="1550024"/>
    <lineage>
        <taxon>Bacteria</taxon>
        <taxon>Bacillati</taxon>
        <taxon>Bacillota</taxon>
        <taxon>Clostridia</taxon>
        <taxon>Eubacteriales</taxon>
        <taxon>Oscillospiraceae</taxon>
        <taxon>Ruthenibacterium</taxon>
    </lineage>
</organism>
<proteinExistence type="predicted"/>
<dbReference type="GeneID" id="42855962"/>
<dbReference type="InterPro" id="IPR039650">
    <property type="entry name" value="HdrA-like"/>
</dbReference>
<keyword evidence="7" id="KW-1185">Reference proteome</keyword>
<evidence type="ECO:0000256" key="5">
    <source>
        <dbReference type="ARBA" id="ARBA00023014"/>
    </source>
</evidence>
<dbReference type="SUPFAM" id="SSF51905">
    <property type="entry name" value="FAD/NAD(P)-binding domain"/>
    <property type="match status" value="1"/>
</dbReference>
<dbReference type="PRINTS" id="PR00411">
    <property type="entry name" value="PNDRDTASEI"/>
</dbReference>
<keyword evidence="1" id="KW-0004">4Fe-4S</keyword>
<dbReference type="Proteomes" id="UP000032483">
    <property type="component" value="Unassembled WGS sequence"/>
</dbReference>
<dbReference type="GO" id="GO:0016491">
    <property type="term" value="F:oxidoreductase activity"/>
    <property type="evidence" value="ECO:0007669"/>
    <property type="project" value="UniProtKB-KW"/>
</dbReference>
<keyword evidence="5" id="KW-0411">Iron-sulfur</keyword>
<gene>
    <name evidence="6" type="ORF">TQ39_04885</name>
</gene>
<name>A0A0D8J1J3_9FIRM</name>
<evidence type="ECO:0000313" key="7">
    <source>
        <dbReference type="Proteomes" id="UP000032483"/>
    </source>
</evidence>
<dbReference type="EMBL" id="JXXK01000004">
    <property type="protein sequence ID" value="KJF40840.1"/>
    <property type="molecule type" value="Genomic_DNA"/>
</dbReference>
<dbReference type="PATRIC" id="fig|1550024.3.peg.1100"/>
<keyword evidence="4" id="KW-0408">Iron</keyword>
<comment type="caution">
    <text evidence="6">The sequence shown here is derived from an EMBL/GenBank/DDBJ whole genome shotgun (WGS) entry which is preliminary data.</text>
</comment>
<evidence type="ECO:0000256" key="1">
    <source>
        <dbReference type="ARBA" id="ARBA00022485"/>
    </source>
</evidence>
<dbReference type="RefSeq" id="WP_050004753.1">
    <property type="nucleotide sequence ID" value="NZ_JAQEEP010000019.1"/>
</dbReference>
<evidence type="ECO:0000256" key="4">
    <source>
        <dbReference type="ARBA" id="ARBA00023004"/>
    </source>
</evidence>
<keyword evidence="2" id="KW-0479">Metal-binding</keyword>
<dbReference type="Gene3D" id="3.50.50.60">
    <property type="entry name" value="FAD/NAD(P)-binding domain"/>
    <property type="match status" value="1"/>
</dbReference>
<dbReference type="Pfam" id="PF12831">
    <property type="entry name" value="FAD_oxidored"/>
    <property type="match status" value="1"/>
</dbReference>